<dbReference type="GO" id="GO:0043812">
    <property type="term" value="F:phosphatidylinositol-4-phosphate phosphatase activity"/>
    <property type="evidence" value="ECO:0007669"/>
    <property type="project" value="TreeGrafter"/>
</dbReference>
<dbReference type="PANTHER" id="PTHR45662">
    <property type="entry name" value="PHOSPHATIDYLINOSITIDE PHOSPHATASE SAC1"/>
    <property type="match status" value="1"/>
</dbReference>
<dbReference type="PANTHER" id="PTHR45662:SF2">
    <property type="entry name" value="PHOSPHATIDYLINOSITOL-3-PHOSPHATASE SAC1"/>
    <property type="match status" value="1"/>
</dbReference>
<evidence type="ECO:0000313" key="3">
    <source>
        <dbReference type="Proteomes" id="UP000281549"/>
    </source>
</evidence>
<reference evidence="3" key="1">
    <citation type="journal article" date="2018" name="Nat. Microbiol.">
        <title>Leveraging single-cell genomics to expand the fungal tree of life.</title>
        <authorList>
            <person name="Ahrendt S.R."/>
            <person name="Quandt C.A."/>
            <person name="Ciobanu D."/>
            <person name="Clum A."/>
            <person name="Salamov A."/>
            <person name="Andreopoulos B."/>
            <person name="Cheng J.F."/>
            <person name="Woyke T."/>
            <person name="Pelin A."/>
            <person name="Henrissat B."/>
            <person name="Reynolds N.K."/>
            <person name="Benny G.L."/>
            <person name="Smith M.E."/>
            <person name="James T.Y."/>
            <person name="Grigoriev I.V."/>
        </authorList>
    </citation>
    <scope>NUCLEOTIDE SEQUENCE [LARGE SCALE GENOMIC DNA]</scope>
    <source>
        <strain evidence="3">CSF55</strain>
    </source>
</reference>
<feature type="domain" description="SAC" evidence="1">
    <location>
        <begin position="125"/>
        <end position="457"/>
    </location>
</feature>
<gene>
    <name evidence="2" type="ORF">ROZALSC1DRAFT_27876</name>
</gene>
<dbReference type="GO" id="GO:0005783">
    <property type="term" value="C:endoplasmic reticulum"/>
    <property type="evidence" value="ECO:0007669"/>
    <property type="project" value="TreeGrafter"/>
</dbReference>
<sequence length="670" mass="77386">MISVHDSLRLYINSETITLEPVYDDPRAPSESLTFFRESGRFQINAPALHLDQRETIKTVFGILATYRLFSGDYLVVISERKLLTTIENHRVYEITCAEVIRLAKSVSHISDQQRMDEDEFVELLKMHVNNGGIIYSPTYEITMNMQERSKISNNNDPLFKKIDERFCWNWNGIQPLIQMCEHGSDVSRFIIPCIHGFVEKIKINIRNSVVDYFLISRRGWKRSGTRYHSRGVDENGNVSNFIETEQILFYQGNVHSFVQVRGSIPLYWEQQINIKYAPKLNVLPIDKAVEPFKKHLSDLKSKYAKVVLVNLINGRGYEGPLAESYRTLYDSYEDKNSVKYIHFDFNKECGKLRWDRLSELDEKLIEYYNSFKWFAKNENKVVQNQSGIIRSNCIDCLDRTNVVQSIIAKSMLNNILKELKLIEKNDSIDNYSDILCSFRNKVWADHADVCSFHYSGTGALKTDFTRTGSRTVIGNWNDFTNSITRYVKNNYLDGVRQDSIDFFLGKYKVNHMVPSPFLKDKTPKPYIGAAAIQIETLKRKLQLNTEEGGQRLIEATKAAQEACQRATPHEHVHRVFLNCFIKDGQFPTEEFININRALKMKYQVANPIQLAIDSVKPIVMFKTQRGKNNPIPNILTYRRQMSIGTVGPYKYISGIVDQGGDLKAKKRAS</sequence>
<evidence type="ECO:0000313" key="2">
    <source>
        <dbReference type="EMBL" id="RKP20658.1"/>
    </source>
</evidence>
<protein>
    <recommendedName>
        <fullName evidence="1">SAC domain-containing protein</fullName>
    </recommendedName>
</protein>
<organism evidence="2 3">
    <name type="scientific">Rozella allomycis (strain CSF55)</name>
    <dbReference type="NCBI Taxonomy" id="988480"/>
    <lineage>
        <taxon>Eukaryota</taxon>
        <taxon>Fungi</taxon>
        <taxon>Fungi incertae sedis</taxon>
        <taxon>Cryptomycota</taxon>
        <taxon>Cryptomycota incertae sedis</taxon>
        <taxon>Rozella</taxon>
    </lineage>
</organism>
<dbReference type="GO" id="GO:0046856">
    <property type="term" value="P:phosphatidylinositol dephosphorylation"/>
    <property type="evidence" value="ECO:0007669"/>
    <property type="project" value="TreeGrafter"/>
</dbReference>
<dbReference type="AlphaFoldDB" id="A0A4P9YMA1"/>
<proteinExistence type="predicted"/>
<name>A0A4P9YMA1_ROZAC</name>
<dbReference type="Pfam" id="PF02383">
    <property type="entry name" value="Syja_N"/>
    <property type="match status" value="1"/>
</dbReference>
<dbReference type="EMBL" id="ML005035">
    <property type="protein sequence ID" value="RKP20658.1"/>
    <property type="molecule type" value="Genomic_DNA"/>
</dbReference>
<evidence type="ECO:0000259" key="1">
    <source>
        <dbReference type="PROSITE" id="PS50275"/>
    </source>
</evidence>
<accession>A0A4P9YMA1</accession>
<dbReference type="Proteomes" id="UP000281549">
    <property type="component" value="Unassembled WGS sequence"/>
</dbReference>
<dbReference type="PROSITE" id="PS50275">
    <property type="entry name" value="SAC"/>
    <property type="match status" value="1"/>
</dbReference>
<dbReference type="InterPro" id="IPR002013">
    <property type="entry name" value="SAC_dom"/>
</dbReference>